<evidence type="ECO:0000313" key="4">
    <source>
        <dbReference type="Proteomes" id="UP000014977"/>
    </source>
</evidence>
<feature type="transmembrane region" description="Helical" evidence="1">
    <location>
        <begin position="20"/>
        <end position="42"/>
    </location>
</feature>
<keyword evidence="1" id="KW-1133">Transmembrane helix</keyword>
<keyword evidence="4" id="KW-1185">Reference proteome</keyword>
<evidence type="ECO:0000256" key="1">
    <source>
        <dbReference type="SAM" id="Phobius"/>
    </source>
</evidence>
<name>S7TDD6_DESML</name>
<keyword evidence="1" id="KW-0812">Transmembrane</keyword>
<dbReference type="Pfam" id="PF13400">
    <property type="entry name" value="Tad"/>
    <property type="match status" value="1"/>
</dbReference>
<dbReference type="STRING" id="897.B2D07_09890"/>
<dbReference type="AlphaFoldDB" id="S7TDD6"/>
<dbReference type="EMBL" id="ATHJ01000109">
    <property type="protein sequence ID" value="EPR35192.1"/>
    <property type="molecule type" value="Genomic_DNA"/>
</dbReference>
<evidence type="ECO:0000313" key="3">
    <source>
        <dbReference type="EMBL" id="EPR35192.1"/>
    </source>
</evidence>
<dbReference type="Proteomes" id="UP000014977">
    <property type="component" value="Unassembled WGS sequence"/>
</dbReference>
<organism evidence="3 4">
    <name type="scientific">Desulfococcus multivorans DSM 2059</name>
    <dbReference type="NCBI Taxonomy" id="1121405"/>
    <lineage>
        <taxon>Bacteria</taxon>
        <taxon>Pseudomonadati</taxon>
        <taxon>Thermodesulfobacteriota</taxon>
        <taxon>Desulfobacteria</taxon>
        <taxon>Desulfobacterales</taxon>
        <taxon>Desulfococcaceae</taxon>
        <taxon>Desulfococcus</taxon>
    </lineage>
</organism>
<dbReference type="InterPro" id="IPR028087">
    <property type="entry name" value="Tad_N"/>
</dbReference>
<protein>
    <recommendedName>
        <fullName evidence="2">Putative Flp pilus-assembly TadG-like N-terminal domain-containing protein</fullName>
    </recommendedName>
</protein>
<comment type="caution">
    <text evidence="3">The sequence shown here is derived from an EMBL/GenBank/DDBJ whole genome shotgun (WGS) entry which is preliminary data.</text>
</comment>
<dbReference type="RefSeq" id="WP_020878274.1">
    <property type="nucleotide sequence ID" value="NZ_ATHJ01000109.1"/>
</dbReference>
<dbReference type="OrthoDB" id="5402318at2"/>
<reference evidence="3 4" key="1">
    <citation type="journal article" date="2013" name="Genome Announc.">
        <title>Draft genome sequences for three mercury-methylating, sulfate-reducing bacteria.</title>
        <authorList>
            <person name="Brown S.D."/>
            <person name="Hurt R.A.Jr."/>
            <person name="Gilmour C.C."/>
            <person name="Elias D.A."/>
        </authorList>
    </citation>
    <scope>NUCLEOTIDE SEQUENCE [LARGE SCALE GENOMIC DNA]</scope>
    <source>
        <strain evidence="3 4">DSM 2059</strain>
    </source>
</reference>
<feature type="domain" description="Putative Flp pilus-assembly TadG-like N-terminal" evidence="2">
    <location>
        <begin position="16"/>
        <end position="62"/>
    </location>
</feature>
<accession>S7TDD6</accession>
<sequence length="450" mass="48194">MDEKKNKMDALRNNKGVTAVFVLFMLAGLIGVTVLAIDVGYIKTTRNELQNIADAGALAGAGHLGSIYLNYPVSDQSTHTFSLEEVTAVAAAVKDVAKKNRAGNEDSIAILDSDIIIGKWDSESKQVNPTLGYPNDPPDAVQVTARRSKAANSQLTTFFVKAFNAISTFTNNLSKNLGINSSDINMMDDPIDVSAHATAALTGPNKVAEGALTLPIGISEILFKEKCDDIDTIDFSPTQDSCAGWHNFFDGVNGNLLYDKMLGLIEGHEDCDICEEKNLTLGHDWLLENHEEYYTSPPFKSVTPEVSPELSVGDTLNYTGGDLGKLIPKKNSSAHLDSTYDGNEGGIIPNGVGKAPAPFPNLFDYFRYRDGDGDDSVWTTAIPVYEEEGECSNPKYGKILGFATIIVKGSEGPPITNVEANVLCKLSVIEGRGGGGTYGGLKGSIPNLVE</sequence>
<keyword evidence="1" id="KW-0472">Membrane</keyword>
<proteinExistence type="predicted"/>
<evidence type="ECO:0000259" key="2">
    <source>
        <dbReference type="Pfam" id="PF13400"/>
    </source>
</evidence>
<dbReference type="eggNOG" id="COG4961">
    <property type="taxonomic scope" value="Bacteria"/>
</dbReference>
<gene>
    <name evidence="3" type="ORF">dsmv_3184</name>
</gene>